<evidence type="ECO:0000313" key="3">
    <source>
        <dbReference type="EMBL" id="KAL0397472.1"/>
    </source>
</evidence>
<name>A0AAW2SZ50_9LAMI</name>
<protein>
    <submittedName>
        <fullName evidence="3">Uncharacterized protein</fullName>
    </submittedName>
</protein>
<dbReference type="PANTHER" id="PTHR35455:SF1">
    <property type="entry name" value="AGAP005842-PA"/>
    <property type="match status" value="1"/>
</dbReference>
<feature type="signal peptide" evidence="2">
    <location>
        <begin position="1"/>
        <end position="28"/>
    </location>
</feature>
<feature type="compositionally biased region" description="Low complexity" evidence="1">
    <location>
        <begin position="287"/>
        <end position="298"/>
    </location>
</feature>
<dbReference type="AlphaFoldDB" id="A0AAW2SZ50"/>
<evidence type="ECO:0000256" key="2">
    <source>
        <dbReference type="SAM" id="SignalP"/>
    </source>
</evidence>
<feature type="chain" id="PRO_5043531297" evidence="2">
    <location>
        <begin position="29"/>
        <end position="437"/>
    </location>
</feature>
<reference evidence="3" key="2">
    <citation type="journal article" date="2024" name="Plant">
        <title>Genomic evolution and insights into agronomic trait innovations of Sesamum species.</title>
        <authorList>
            <person name="Miao H."/>
            <person name="Wang L."/>
            <person name="Qu L."/>
            <person name="Liu H."/>
            <person name="Sun Y."/>
            <person name="Le M."/>
            <person name="Wang Q."/>
            <person name="Wei S."/>
            <person name="Zheng Y."/>
            <person name="Lin W."/>
            <person name="Duan Y."/>
            <person name="Cao H."/>
            <person name="Xiong S."/>
            <person name="Wang X."/>
            <person name="Wei L."/>
            <person name="Li C."/>
            <person name="Ma Q."/>
            <person name="Ju M."/>
            <person name="Zhao R."/>
            <person name="Li G."/>
            <person name="Mu C."/>
            <person name="Tian Q."/>
            <person name="Mei H."/>
            <person name="Zhang T."/>
            <person name="Gao T."/>
            <person name="Zhang H."/>
        </authorList>
    </citation>
    <scope>NUCLEOTIDE SEQUENCE</scope>
    <source>
        <strain evidence="3">KEN8</strain>
    </source>
</reference>
<feature type="compositionally biased region" description="Polar residues" evidence="1">
    <location>
        <begin position="383"/>
        <end position="393"/>
    </location>
</feature>
<keyword evidence="2" id="KW-0732">Signal</keyword>
<comment type="caution">
    <text evidence="3">The sequence shown here is derived from an EMBL/GenBank/DDBJ whole genome shotgun (WGS) entry which is preliminary data.</text>
</comment>
<dbReference type="InterPro" id="IPR031985">
    <property type="entry name" value="DUF4787"/>
</dbReference>
<dbReference type="Pfam" id="PF16029">
    <property type="entry name" value="DUF4787"/>
    <property type="match status" value="1"/>
</dbReference>
<dbReference type="EMBL" id="JACGWM010000001">
    <property type="protein sequence ID" value="KAL0397472.1"/>
    <property type="molecule type" value="Genomic_DNA"/>
</dbReference>
<reference evidence="3" key="1">
    <citation type="submission" date="2020-06" db="EMBL/GenBank/DDBJ databases">
        <authorList>
            <person name="Li T."/>
            <person name="Hu X."/>
            <person name="Zhang T."/>
            <person name="Song X."/>
            <person name="Zhang H."/>
            <person name="Dai N."/>
            <person name="Sheng W."/>
            <person name="Hou X."/>
            <person name="Wei L."/>
        </authorList>
    </citation>
    <scope>NUCLEOTIDE SEQUENCE</scope>
    <source>
        <strain evidence="3">KEN8</strain>
        <tissue evidence="3">Leaf</tissue>
    </source>
</reference>
<feature type="region of interest" description="Disordered" evidence="1">
    <location>
        <begin position="265"/>
        <end position="301"/>
    </location>
</feature>
<feature type="region of interest" description="Disordered" evidence="1">
    <location>
        <begin position="361"/>
        <end position="419"/>
    </location>
</feature>
<proteinExistence type="predicted"/>
<accession>A0AAW2SZ50</accession>
<evidence type="ECO:0000256" key="1">
    <source>
        <dbReference type="SAM" id="MobiDB-lite"/>
    </source>
</evidence>
<organism evidence="3">
    <name type="scientific">Sesamum calycinum</name>
    <dbReference type="NCBI Taxonomy" id="2727403"/>
    <lineage>
        <taxon>Eukaryota</taxon>
        <taxon>Viridiplantae</taxon>
        <taxon>Streptophyta</taxon>
        <taxon>Embryophyta</taxon>
        <taxon>Tracheophyta</taxon>
        <taxon>Spermatophyta</taxon>
        <taxon>Magnoliopsida</taxon>
        <taxon>eudicotyledons</taxon>
        <taxon>Gunneridae</taxon>
        <taxon>Pentapetalae</taxon>
        <taxon>asterids</taxon>
        <taxon>lamiids</taxon>
        <taxon>Lamiales</taxon>
        <taxon>Pedaliaceae</taxon>
        <taxon>Sesamum</taxon>
    </lineage>
</organism>
<dbReference type="PANTHER" id="PTHR35455">
    <property type="entry name" value="UNNAMED PRODUCT"/>
    <property type="match status" value="1"/>
</dbReference>
<gene>
    <name evidence="3" type="ORF">Scaly_0195600</name>
</gene>
<sequence length="437" mass="48963">MIASTICRKTVLVIVWAVFLLCSDEVLAKSRVPIAEAEIRQKKNDCYADIESGLWGQQCKSSIIAKENCALRCLSPVCYELIYESDPLEEGEKDYSRSSEYKYCMHSTFSSQNLAQAVAYVKDEYVISIYMFQSSSFVLYSFQRYGMMEFIALDLRDGSMPVLIGLHIQLFPGELREHEYLPWTTLTSLKYRKYLLQIQVVFSIGIANQVLWSIEILKFIEESVEIRQSNERWPESNLHRVHHFLTSFSRSRELCRRPAIPGSSFSSKLELGSGHGQEERGKQTRMSATTPSKSPSSSDLLKQVRSHEVAIAELNNLSSSRDGARVGRVLAFILIEARPPTACRCGRDGVRRTRCPYASGRNALTARSSAPPENSPEKPAGNPPNTSHAQATGTAEAWGPRGAARPLPAPSRPDPGLRRHLMRNQSLWVPGGVWSQG</sequence>